<dbReference type="RefSeq" id="WP_344443970.1">
    <property type="nucleotide sequence ID" value="NZ_BAAALF010000095.1"/>
</dbReference>
<dbReference type="Gene3D" id="6.10.140.190">
    <property type="match status" value="1"/>
</dbReference>
<dbReference type="InterPro" id="IPR018309">
    <property type="entry name" value="Tscrpt_reg_PadR_C"/>
</dbReference>
<reference evidence="5" key="1">
    <citation type="journal article" date="2019" name="Int. J. Syst. Evol. Microbiol.">
        <title>The Global Catalogue of Microorganisms (GCM) 10K type strain sequencing project: providing services to taxonomists for standard genome sequencing and annotation.</title>
        <authorList>
            <consortium name="The Broad Institute Genomics Platform"/>
            <consortium name="The Broad Institute Genome Sequencing Center for Infectious Disease"/>
            <person name="Wu L."/>
            <person name="Ma J."/>
        </authorList>
    </citation>
    <scope>NUCLEOTIDE SEQUENCE [LARGE SCALE GENOMIC DNA]</scope>
    <source>
        <strain evidence="5">JCM 13004</strain>
    </source>
</reference>
<dbReference type="PANTHER" id="PTHR43252">
    <property type="entry name" value="TRANSCRIPTIONAL REGULATOR YQJI"/>
    <property type="match status" value="1"/>
</dbReference>
<proteinExistence type="predicted"/>
<evidence type="ECO:0000256" key="1">
    <source>
        <dbReference type="SAM" id="MobiDB-lite"/>
    </source>
</evidence>
<feature type="domain" description="Transcription regulator PadR N-terminal" evidence="2">
    <location>
        <begin position="7"/>
        <end position="79"/>
    </location>
</feature>
<organism evidence="4 5">
    <name type="scientific">Kitasatospora nipponensis</name>
    <dbReference type="NCBI Taxonomy" id="258049"/>
    <lineage>
        <taxon>Bacteria</taxon>
        <taxon>Bacillati</taxon>
        <taxon>Actinomycetota</taxon>
        <taxon>Actinomycetes</taxon>
        <taxon>Kitasatosporales</taxon>
        <taxon>Streptomycetaceae</taxon>
        <taxon>Kitasatospora</taxon>
    </lineage>
</organism>
<evidence type="ECO:0000313" key="5">
    <source>
        <dbReference type="Proteomes" id="UP001500037"/>
    </source>
</evidence>
<sequence length="202" mass="22428">MSLPHAILTALLEKPSSGLEVTRRFDKSIGFFWSATHQQIYRELAKLEQAGLIRAIPQPPSRGQRKEYEVLAPGREALAAWVGEQQEPKQVRDALLLRLRAAAVVEAPGLAAELRRHLALHQRQLEQYLEIEQRDFPVREAATRSRLQHSVLRAGIGLETFWVQWLTETIADLPSGSTGDLHGDRAAEPPSDPAAEPPVTGA</sequence>
<accession>A0ABP4H5U3</accession>
<dbReference type="Proteomes" id="UP001500037">
    <property type="component" value="Unassembled WGS sequence"/>
</dbReference>
<dbReference type="Pfam" id="PF03551">
    <property type="entry name" value="PadR"/>
    <property type="match status" value="1"/>
</dbReference>
<dbReference type="SUPFAM" id="SSF46785">
    <property type="entry name" value="Winged helix' DNA-binding domain"/>
    <property type="match status" value="1"/>
</dbReference>
<name>A0ABP4H5U3_9ACTN</name>
<dbReference type="Gene3D" id="1.10.10.10">
    <property type="entry name" value="Winged helix-like DNA-binding domain superfamily/Winged helix DNA-binding domain"/>
    <property type="match status" value="1"/>
</dbReference>
<dbReference type="InterPro" id="IPR005149">
    <property type="entry name" value="Tscrpt_reg_PadR_N"/>
</dbReference>
<dbReference type="Pfam" id="PF10400">
    <property type="entry name" value="Vir_act_alpha_C"/>
    <property type="match status" value="1"/>
</dbReference>
<dbReference type="EMBL" id="BAAALF010000095">
    <property type="protein sequence ID" value="GAA1251398.1"/>
    <property type="molecule type" value="Genomic_DNA"/>
</dbReference>
<dbReference type="InterPro" id="IPR036390">
    <property type="entry name" value="WH_DNA-bd_sf"/>
</dbReference>
<feature type="region of interest" description="Disordered" evidence="1">
    <location>
        <begin position="176"/>
        <end position="202"/>
    </location>
</feature>
<protein>
    <submittedName>
        <fullName evidence="4">PadR family transcriptional regulator</fullName>
    </submittedName>
</protein>
<gene>
    <name evidence="4" type="ORF">GCM10009665_47610</name>
</gene>
<feature type="domain" description="Transcription regulator PadR C-terminal" evidence="3">
    <location>
        <begin position="91"/>
        <end position="173"/>
    </location>
</feature>
<evidence type="ECO:0000313" key="4">
    <source>
        <dbReference type="EMBL" id="GAA1251398.1"/>
    </source>
</evidence>
<dbReference type="InterPro" id="IPR036388">
    <property type="entry name" value="WH-like_DNA-bd_sf"/>
</dbReference>
<keyword evidence="5" id="KW-1185">Reference proteome</keyword>
<evidence type="ECO:0000259" key="3">
    <source>
        <dbReference type="Pfam" id="PF10400"/>
    </source>
</evidence>
<dbReference type="PANTHER" id="PTHR43252:SF4">
    <property type="entry name" value="TRANSCRIPTIONAL REGULATORY PROTEIN"/>
    <property type="match status" value="1"/>
</dbReference>
<comment type="caution">
    <text evidence="4">The sequence shown here is derived from an EMBL/GenBank/DDBJ whole genome shotgun (WGS) entry which is preliminary data.</text>
</comment>
<evidence type="ECO:0000259" key="2">
    <source>
        <dbReference type="Pfam" id="PF03551"/>
    </source>
</evidence>